<evidence type="ECO:0000313" key="3">
    <source>
        <dbReference type="Proteomes" id="UP000061660"/>
    </source>
</evidence>
<gene>
    <name evidence="2" type="ORF">IJ22_23130</name>
</gene>
<dbReference type="SUPFAM" id="SSF53474">
    <property type="entry name" value="alpha/beta-Hydrolases"/>
    <property type="match status" value="1"/>
</dbReference>
<reference evidence="3" key="1">
    <citation type="submission" date="2015-12" db="EMBL/GenBank/DDBJ databases">
        <title>Complete genome sequences of two moderately thermophilic Paenibacillus species.</title>
        <authorList>
            <person name="Butler R.III."/>
            <person name="Wang J."/>
            <person name="Stark B.C."/>
            <person name="Pombert J.-F."/>
        </authorList>
    </citation>
    <scope>NUCLEOTIDE SEQUENCE [LARGE SCALE GENOMIC DNA]</scope>
    <source>
        <strain evidence="3">32O-Y</strain>
    </source>
</reference>
<dbReference type="PANTHER" id="PTHR43265:SF1">
    <property type="entry name" value="ESTERASE ESTD"/>
    <property type="match status" value="1"/>
</dbReference>
<dbReference type="AlphaFoldDB" id="A0A0U2W8A5"/>
<dbReference type="RefSeq" id="WP_062408864.1">
    <property type="nucleotide sequence ID" value="NZ_BJCS01000001.1"/>
</dbReference>
<dbReference type="PATRIC" id="fig|162209.4.peg.2459"/>
<proteinExistence type="predicted"/>
<protein>
    <submittedName>
        <fullName evidence="2">Alpha/beta hydrolase</fullName>
    </submittedName>
</protein>
<dbReference type="OrthoDB" id="9780269at2"/>
<dbReference type="InterPro" id="IPR022742">
    <property type="entry name" value="Hydrolase_4"/>
</dbReference>
<dbReference type="PANTHER" id="PTHR43265">
    <property type="entry name" value="ESTERASE ESTD"/>
    <property type="match status" value="1"/>
</dbReference>
<keyword evidence="2" id="KW-0378">Hydrolase</keyword>
<dbReference type="Gene3D" id="3.40.50.1820">
    <property type="entry name" value="alpha/beta hydrolase"/>
    <property type="match status" value="1"/>
</dbReference>
<accession>A0A0U2W8A5</accession>
<organism evidence="2 3">
    <name type="scientific">Paenibacillus naphthalenovorans</name>
    <dbReference type="NCBI Taxonomy" id="162209"/>
    <lineage>
        <taxon>Bacteria</taxon>
        <taxon>Bacillati</taxon>
        <taxon>Bacillota</taxon>
        <taxon>Bacilli</taxon>
        <taxon>Bacillales</taxon>
        <taxon>Paenibacillaceae</taxon>
        <taxon>Paenibacillus</taxon>
    </lineage>
</organism>
<reference evidence="2 3" key="2">
    <citation type="journal article" date="2016" name="Genome Announc.">
        <title>Complete Genome Sequences of Two Interactive Moderate Thermophiles, Paenibacillus napthalenovorans 32O-Y and Paenibacillus sp. 32O-W.</title>
        <authorList>
            <person name="Butler R.R.III."/>
            <person name="Wang J."/>
            <person name="Stark B.C."/>
            <person name="Pombert J.F."/>
        </authorList>
    </citation>
    <scope>NUCLEOTIDE SEQUENCE [LARGE SCALE GENOMIC DNA]</scope>
    <source>
        <strain evidence="2 3">32O-Y</strain>
    </source>
</reference>
<dbReference type="EMBL" id="CP013652">
    <property type="protein sequence ID" value="ALS22686.1"/>
    <property type="molecule type" value="Genomic_DNA"/>
</dbReference>
<dbReference type="STRING" id="162209.IJ22_23130"/>
<dbReference type="GO" id="GO:0052689">
    <property type="term" value="F:carboxylic ester hydrolase activity"/>
    <property type="evidence" value="ECO:0007669"/>
    <property type="project" value="TreeGrafter"/>
</dbReference>
<evidence type="ECO:0000259" key="1">
    <source>
        <dbReference type="Pfam" id="PF12146"/>
    </source>
</evidence>
<sequence>MKEHYWIPSRNRRLSAIVHTPEHPAGDLLVVVCHGFTGDKIGANQLLLRLALAMESAGIHVVRFDFAGSGESEGEFASDTTVSGWKEDLRSVIAWAGQQPTLAGLKVCLLGHSLGGYLACSYDDSEGPAAGKIALAPVVRPVENFQQIILGPQLWEQALRGETIANFYGKGFTLDGGFVRDLLKQPDLTTEPGLQGRCLIVHGAADIAVPVAGSQTLQRVSGSGIELHVLPDADHVFTGRIQQLQTVILNWLHNL</sequence>
<dbReference type="InterPro" id="IPR029058">
    <property type="entry name" value="AB_hydrolase_fold"/>
</dbReference>
<dbReference type="InterPro" id="IPR053145">
    <property type="entry name" value="AB_hydrolase_Est10"/>
</dbReference>
<keyword evidence="3" id="KW-1185">Reference proteome</keyword>
<dbReference type="Pfam" id="PF12146">
    <property type="entry name" value="Hydrolase_4"/>
    <property type="match status" value="1"/>
</dbReference>
<feature type="domain" description="Serine aminopeptidase S33" evidence="1">
    <location>
        <begin position="29"/>
        <end position="148"/>
    </location>
</feature>
<dbReference type="KEGG" id="pnp:IJ22_23130"/>
<dbReference type="Proteomes" id="UP000061660">
    <property type="component" value="Chromosome"/>
</dbReference>
<name>A0A0U2W8A5_9BACL</name>
<evidence type="ECO:0000313" key="2">
    <source>
        <dbReference type="EMBL" id="ALS22686.1"/>
    </source>
</evidence>